<dbReference type="Pfam" id="PF01740">
    <property type="entry name" value="STAS"/>
    <property type="match status" value="1"/>
</dbReference>
<dbReference type="Gene3D" id="3.30.750.24">
    <property type="entry name" value="STAS domain"/>
    <property type="match status" value="1"/>
</dbReference>
<comment type="caution">
    <text evidence="7">The sequence shown here is derived from an EMBL/GenBank/DDBJ whole genome shotgun (WGS) entry which is preliminary data.</text>
</comment>
<accession>A0A7W8G9J7</accession>
<keyword evidence="4 5" id="KW-0472">Membrane</keyword>
<dbReference type="EMBL" id="JACHFQ010000005">
    <property type="protein sequence ID" value="MBB5226335.1"/>
    <property type="molecule type" value="Genomic_DNA"/>
</dbReference>
<protein>
    <submittedName>
        <fullName evidence="7">SulP family sulfate permease</fullName>
    </submittedName>
</protein>
<dbReference type="InterPro" id="IPR036513">
    <property type="entry name" value="STAS_dom_sf"/>
</dbReference>
<feature type="transmembrane region" description="Helical" evidence="5">
    <location>
        <begin position="208"/>
        <end position="225"/>
    </location>
</feature>
<keyword evidence="8" id="KW-1185">Reference proteome</keyword>
<evidence type="ECO:0000256" key="2">
    <source>
        <dbReference type="ARBA" id="ARBA00022692"/>
    </source>
</evidence>
<dbReference type="InterPro" id="IPR002645">
    <property type="entry name" value="STAS_dom"/>
</dbReference>
<feature type="domain" description="STAS" evidence="6">
    <location>
        <begin position="454"/>
        <end position="568"/>
    </location>
</feature>
<dbReference type="PROSITE" id="PS50801">
    <property type="entry name" value="STAS"/>
    <property type="match status" value="1"/>
</dbReference>
<proteinExistence type="predicted"/>
<organism evidence="7 8">
    <name type="scientific">Treponema ruminis</name>
    <dbReference type="NCBI Taxonomy" id="744515"/>
    <lineage>
        <taxon>Bacteria</taxon>
        <taxon>Pseudomonadati</taxon>
        <taxon>Spirochaetota</taxon>
        <taxon>Spirochaetia</taxon>
        <taxon>Spirochaetales</taxon>
        <taxon>Treponemataceae</taxon>
        <taxon>Treponema</taxon>
    </lineage>
</organism>
<evidence type="ECO:0000313" key="8">
    <source>
        <dbReference type="Proteomes" id="UP000518887"/>
    </source>
</evidence>
<keyword evidence="2 5" id="KW-0812">Transmembrane</keyword>
<feature type="transmembrane region" description="Helical" evidence="5">
    <location>
        <begin position="81"/>
        <end position="107"/>
    </location>
</feature>
<feature type="transmembrane region" description="Helical" evidence="5">
    <location>
        <begin position="339"/>
        <end position="357"/>
    </location>
</feature>
<feature type="transmembrane region" description="Helical" evidence="5">
    <location>
        <begin position="119"/>
        <end position="148"/>
    </location>
</feature>
<dbReference type="InterPro" id="IPR011547">
    <property type="entry name" value="SLC26A/SulP_dom"/>
</dbReference>
<name>A0A7W8G9J7_9SPIR</name>
<comment type="subcellular location">
    <subcellularLocation>
        <location evidence="1">Membrane</location>
        <topology evidence="1">Multi-pass membrane protein</topology>
    </subcellularLocation>
</comment>
<dbReference type="SUPFAM" id="SSF52091">
    <property type="entry name" value="SpoIIaa-like"/>
    <property type="match status" value="1"/>
</dbReference>
<gene>
    <name evidence="7" type="ORF">HNP76_001708</name>
</gene>
<dbReference type="CDD" id="cd07042">
    <property type="entry name" value="STAS_SulP_like_sulfate_transporter"/>
    <property type="match status" value="1"/>
</dbReference>
<dbReference type="PANTHER" id="PTHR11814">
    <property type="entry name" value="SULFATE TRANSPORTER"/>
    <property type="match status" value="1"/>
</dbReference>
<reference evidence="7 8" key="1">
    <citation type="submission" date="2020-08" db="EMBL/GenBank/DDBJ databases">
        <title>Genomic Encyclopedia of Type Strains, Phase IV (KMG-IV): sequencing the most valuable type-strain genomes for metagenomic binning, comparative biology and taxonomic classification.</title>
        <authorList>
            <person name="Goeker M."/>
        </authorList>
    </citation>
    <scope>NUCLEOTIDE SEQUENCE [LARGE SCALE GENOMIC DNA]</scope>
    <source>
        <strain evidence="7 8">DSM 103462</strain>
    </source>
</reference>
<feature type="transmembrane region" description="Helical" evidence="5">
    <location>
        <begin position="398"/>
        <end position="428"/>
    </location>
</feature>
<feature type="transmembrane region" description="Helical" evidence="5">
    <location>
        <begin position="21"/>
        <end position="42"/>
    </location>
</feature>
<dbReference type="AlphaFoldDB" id="A0A7W8G9J7"/>
<evidence type="ECO:0000259" key="6">
    <source>
        <dbReference type="PROSITE" id="PS50801"/>
    </source>
</evidence>
<dbReference type="GO" id="GO:0055085">
    <property type="term" value="P:transmembrane transport"/>
    <property type="evidence" value="ECO:0007669"/>
    <property type="project" value="InterPro"/>
</dbReference>
<evidence type="ECO:0000256" key="1">
    <source>
        <dbReference type="ARBA" id="ARBA00004141"/>
    </source>
</evidence>
<sequence length="573" mass="60509">MFKPQLISSLKGYNGKTFVSDLIAGLIVGIVALPLAIAFAIASGVNPAAGLFTAIIAGFCISAFGGSAVQIGGPTGAFAVIVYGVVAQFGLSGLATATVMAGILLILLGAFKMGGLVKFIPYTIVTGFTAGIAVTIATGQIGDFFGLVPDFSKPMLILGEEYSKMPGDFLPKIIVYIKSASTVNVYSFVMAAICLAFIFIWSKFVKKIPGSFIVLILATVASILLDKFCGLKTDTIGFFADGREHFVIPNTLPAPQLPDFSITTIRTLFPTAVSIAVLAAIESLLSAVVADGMTGGKHDSNTELIGQGIANIASPLFGGIPATGAIARTATNIKNGGKTPVAGIIHALTLLLILLFFGKYASYIPMAALAAVLINVAWNMAGFPAIRALLHGQKSDITVFAVTFLITVFVDLTVAIEFGLGLAAFFFIKKMIDLSEVQNKREALISGIHAADMPEEKLDLPEGAMVYEIDGPLFFGTVRKFEIAMERAGMAGVSYKVLILRMRNTIYLDAGGIKALEQAKALCDKKGITIVISGIHTQPYVLLEKTGMAEKLGKENIHDHINGALERAREILK</sequence>
<evidence type="ECO:0000256" key="3">
    <source>
        <dbReference type="ARBA" id="ARBA00022989"/>
    </source>
</evidence>
<dbReference type="Proteomes" id="UP000518887">
    <property type="component" value="Unassembled WGS sequence"/>
</dbReference>
<feature type="transmembrane region" description="Helical" evidence="5">
    <location>
        <begin position="268"/>
        <end position="289"/>
    </location>
</feature>
<dbReference type="InterPro" id="IPR001902">
    <property type="entry name" value="SLC26A/SulP_fam"/>
</dbReference>
<evidence type="ECO:0000256" key="5">
    <source>
        <dbReference type="SAM" id="Phobius"/>
    </source>
</evidence>
<feature type="transmembrane region" description="Helical" evidence="5">
    <location>
        <begin position="48"/>
        <end position="69"/>
    </location>
</feature>
<feature type="transmembrane region" description="Helical" evidence="5">
    <location>
        <begin position="183"/>
        <end position="202"/>
    </location>
</feature>
<dbReference type="RefSeq" id="WP_184659495.1">
    <property type="nucleotide sequence ID" value="NZ_CP031518.1"/>
</dbReference>
<feature type="transmembrane region" description="Helical" evidence="5">
    <location>
        <begin position="309"/>
        <end position="327"/>
    </location>
</feature>
<keyword evidence="3 5" id="KW-1133">Transmembrane helix</keyword>
<dbReference type="Pfam" id="PF00916">
    <property type="entry name" value="Sulfate_transp"/>
    <property type="match status" value="1"/>
</dbReference>
<dbReference type="GO" id="GO:0016020">
    <property type="term" value="C:membrane"/>
    <property type="evidence" value="ECO:0007669"/>
    <property type="project" value="UniProtKB-SubCell"/>
</dbReference>
<evidence type="ECO:0000256" key="4">
    <source>
        <dbReference type="ARBA" id="ARBA00023136"/>
    </source>
</evidence>
<evidence type="ECO:0000313" key="7">
    <source>
        <dbReference type="EMBL" id="MBB5226335.1"/>
    </source>
</evidence>
<feature type="transmembrane region" description="Helical" evidence="5">
    <location>
        <begin position="363"/>
        <end position="386"/>
    </location>
</feature>